<keyword evidence="9" id="KW-1185">Reference proteome</keyword>
<dbReference type="EMBL" id="JROU02002245">
    <property type="protein sequence ID" value="OEH73767.1"/>
    <property type="molecule type" value="Genomic_DNA"/>
</dbReference>
<dbReference type="GO" id="GO:0003712">
    <property type="term" value="F:transcription coregulator activity"/>
    <property type="evidence" value="ECO:0007669"/>
    <property type="project" value="InterPro"/>
</dbReference>
<evidence type="ECO:0000256" key="4">
    <source>
        <dbReference type="ARBA" id="ARBA00023159"/>
    </source>
</evidence>
<feature type="compositionally biased region" description="Low complexity" evidence="7">
    <location>
        <begin position="33"/>
        <end position="48"/>
    </location>
</feature>
<dbReference type="AlphaFoldDB" id="A0A1D3CRD9"/>
<dbReference type="PANTHER" id="PTHR13186">
    <property type="entry name" value="MEDIATOR OF RNA POLYMERASE II TRANSCRIPTION SUBUNIT 31"/>
    <property type="match status" value="1"/>
</dbReference>
<dbReference type="InterPro" id="IPR038089">
    <property type="entry name" value="Med31_sf"/>
</dbReference>
<evidence type="ECO:0000256" key="7">
    <source>
        <dbReference type="SAM" id="MobiDB-lite"/>
    </source>
</evidence>
<keyword evidence="6" id="KW-0539">Nucleus</keyword>
<evidence type="ECO:0000313" key="8">
    <source>
        <dbReference type="EMBL" id="OEH73767.1"/>
    </source>
</evidence>
<evidence type="ECO:0000313" key="9">
    <source>
        <dbReference type="Proteomes" id="UP000095192"/>
    </source>
</evidence>
<dbReference type="InterPro" id="IPR008831">
    <property type="entry name" value="Mediator_Med31"/>
</dbReference>
<dbReference type="InParanoid" id="A0A1D3CRD9"/>
<keyword evidence="3" id="KW-0805">Transcription regulation</keyword>
<protein>
    <submittedName>
        <fullName evidence="8">Mediator complex subunit med31</fullName>
    </submittedName>
</protein>
<evidence type="ECO:0000256" key="1">
    <source>
        <dbReference type="ARBA" id="ARBA00004123"/>
    </source>
</evidence>
<dbReference type="Gene3D" id="1.10.10.1340">
    <property type="entry name" value="Mediator of RNA polymerase II, submodule Med31 (Soh1)"/>
    <property type="match status" value="1"/>
</dbReference>
<dbReference type="VEuPathDB" id="ToxoDB:LOC34620879"/>
<comment type="subcellular location">
    <subcellularLocation>
        <location evidence="1">Nucleus</location>
    </subcellularLocation>
</comment>
<dbReference type="Pfam" id="PF05669">
    <property type="entry name" value="Med31"/>
    <property type="match status" value="1"/>
</dbReference>
<dbReference type="Proteomes" id="UP000095192">
    <property type="component" value="Unassembled WGS sequence"/>
</dbReference>
<dbReference type="GO" id="GO:0016592">
    <property type="term" value="C:mediator complex"/>
    <property type="evidence" value="ECO:0007669"/>
    <property type="project" value="InterPro"/>
</dbReference>
<comment type="similarity">
    <text evidence="2">Belongs to the Mediator complex subunit 31 family.</text>
</comment>
<sequence length="1079" mass="113738">MAANALAKDSRSAPPPEEQRGPPIHALLEPPLAAAVTSTSSEPTASEPNVQPAGSAAAPLPRSPIPATVSVARAPAVEGAGSAPARAAATGALTPLTDFAAAARAAAARGFAESPALNRVRLEAECEFVQALANPQYLLYLQREGFFGDPRFVSYLEYLQYWQQPPYIQLIQFPIALKVLQLLQSPATRKALAGENAVLLLQQTLQLHWLTYDTDVYRDEPQGHRQQAIHEQLLQQLGALLQGVSQQPPNKTHKKLRHLGNRPLTPPVLSVPQTALLLKALLSLPLLAASPSFRTELLKEHPLLHLAVQSVAAHCDSLRAYPAKDALLLLLVMPPEQQQQRLRQHRLLVARLVQRVLLIGGELQQQHQQHLLMLPFLLLAKDPYFAQQEGLWQQLLQQQLAGAANGLLLLQPQQQQEAAISWVLQCLATAAQTAAAAAGSSDCSSSSHRLRDSSFLYDTMPFANTLAAVVAAHKTAKSAAATAAVQMVTAALLQQQQLGWRAQSSSSSAPALSLPEAAASAEALPSGGYDGESGSVASCKAVAPVTAEAAALAAADVQVSLLHKMRQMGFHRFSPEAVAACCCAAVAAGAHGTPEISMAGSGGLASLSLPQLTVVAECFALTSCSLPESLLASILMRLRASGGAAAPGTIAVLSRLAAAELAPHCGSAASAALKASLPLPEGPLGDTVQPTPAGKLANFQSISGWHSLRDDRAACLRLYEVVCLLAADAPAAAADALSLLAAASALPELQQQVPCELLDAQQEDFSPHAAQIAAAPAPPTGGFDSQSMQNEWGLSGDGVAGTAHAAMPTSSAATMRLPAATLATAAAPDPKDYLLLRQPLDGGPETLEKAANSSILSELQMLCCLSCVSFGVFPLGVALHLLALGGFSLLPTAGAEATPDWGSEAWGVGLLLVQEERDLCYTPLVLLQRRHSALSLSLSCRSSIQHQQRQQLLLQEMQRLGQALHTHQHLFQQQPFRLKPRFALRLRILRALMGWHVICINASRAAALLQPEAEPLLLQRLARAAREAPLPSPLSAVAAAHSVEAAVEGATWETARDPKALRALAAIQLQRELAVVLGG</sequence>
<evidence type="ECO:0000256" key="6">
    <source>
        <dbReference type="ARBA" id="ARBA00023242"/>
    </source>
</evidence>
<keyword evidence="4" id="KW-0010">Activator</keyword>
<dbReference type="VEuPathDB" id="ToxoDB:cyc_04334"/>
<proteinExistence type="inferred from homology"/>
<comment type="caution">
    <text evidence="8">The sequence shown here is derived from an EMBL/GenBank/DDBJ whole genome shotgun (WGS) entry which is preliminary data.</text>
</comment>
<evidence type="ECO:0000256" key="3">
    <source>
        <dbReference type="ARBA" id="ARBA00023015"/>
    </source>
</evidence>
<keyword evidence="5" id="KW-0804">Transcription</keyword>
<name>A0A1D3CRD9_9EIME</name>
<evidence type="ECO:0000256" key="5">
    <source>
        <dbReference type="ARBA" id="ARBA00023163"/>
    </source>
</evidence>
<accession>A0A1D3CRD9</accession>
<organism evidence="8 9">
    <name type="scientific">Cyclospora cayetanensis</name>
    <dbReference type="NCBI Taxonomy" id="88456"/>
    <lineage>
        <taxon>Eukaryota</taxon>
        <taxon>Sar</taxon>
        <taxon>Alveolata</taxon>
        <taxon>Apicomplexa</taxon>
        <taxon>Conoidasida</taxon>
        <taxon>Coccidia</taxon>
        <taxon>Eucoccidiorida</taxon>
        <taxon>Eimeriorina</taxon>
        <taxon>Eimeriidae</taxon>
        <taxon>Cyclospora</taxon>
    </lineage>
</organism>
<dbReference type="GO" id="GO:0006355">
    <property type="term" value="P:regulation of DNA-templated transcription"/>
    <property type="evidence" value="ECO:0007669"/>
    <property type="project" value="InterPro"/>
</dbReference>
<feature type="region of interest" description="Disordered" evidence="7">
    <location>
        <begin position="1"/>
        <end position="61"/>
    </location>
</feature>
<evidence type="ECO:0000256" key="2">
    <source>
        <dbReference type="ARBA" id="ARBA00006378"/>
    </source>
</evidence>
<reference evidence="8 9" key="1">
    <citation type="journal article" date="2016" name="BMC Genomics">
        <title>Comparative genomics reveals Cyclospora cayetanensis possesses coccidia-like metabolism and invasion components but unique surface antigens.</title>
        <authorList>
            <person name="Liu S."/>
            <person name="Wang L."/>
            <person name="Zheng H."/>
            <person name="Xu Z."/>
            <person name="Roellig D.M."/>
            <person name="Li N."/>
            <person name="Frace M.A."/>
            <person name="Tang K."/>
            <person name="Arrowood M.J."/>
            <person name="Moss D.M."/>
            <person name="Zhang L."/>
            <person name="Feng Y."/>
            <person name="Xiao L."/>
        </authorList>
    </citation>
    <scope>NUCLEOTIDE SEQUENCE [LARGE SCALE GENOMIC DNA]</scope>
    <source>
        <strain evidence="8 9">CHN_HEN01</strain>
    </source>
</reference>
<gene>
    <name evidence="8" type="ORF">cyc_04334</name>
</gene>